<reference evidence="7 8" key="1">
    <citation type="submission" date="2023-06" db="EMBL/GenBank/DDBJ databases">
        <title>Paenibacillus polygonum sp. nov., an endophytic bacterium, isolated from Polygonum lapathifolium L. in Nanji Wetland National Nature Reserve, South of Poyang Lake, Jiangxi Province, China.</title>
        <authorList>
            <person name="Yu Z."/>
        </authorList>
    </citation>
    <scope>NUCLEOTIDE SEQUENCE [LARGE SCALE GENOMIC DNA]</scope>
    <source>
        <strain evidence="7 8">C31</strain>
    </source>
</reference>
<evidence type="ECO:0000256" key="4">
    <source>
        <dbReference type="ARBA" id="ARBA00022989"/>
    </source>
</evidence>
<evidence type="ECO:0000256" key="3">
    <source>
        <dbReference type="ARBA" id="ARBA00022692"/>
    </source>
</evidence>
<evidence type="ECO:0000256" key="1">
    <source>
        <dbReference type="ARBA" id="ARBA00004651"/>
    </source>
</evidence>
<dbReference type="InterPro" id="IPR001123">
    <property type="entry name" value="LeuE-type"/>
</dbReference>
<dbReference type="RefSeq" id="WP_285747300.1">
    <property type="nucleotide sequence ID" value="NZ_CP127162.1"/>
</dbReference>
<feature type="transmembrane region" description="Helical" evidence="6">
    <location>
        <begin position="180"/>
        <end position="200"/>
    </location>
</feature>
<evidence type="ECO:0000256" key="6">
    <source>
        <dbReference type="SAM" id="Phobius"/>
    </source>
</evidence>
<feature type="transmembrane region" description="Helical" evidence="6">
    <location>
        <begin position="145"/>
        <end position="168"/>
    </location>
</feature>
<evidence type="ECO:0000313" key="8">
    <source>
        <dbReference type="Proteomes" id="UP001236415"/>
    </source>
</evidence>
<keyword evidence="8" id="KW-1185">Reference proteome</keyword>
<evidence type="ECO:0000256" key="5">
    <source>
        <dbReference type="ARBA" id="ARBA00023136"/>
    </source>
</evidence>
<comment type="subcellular location">
    <subcellularLocation>
        <location evidence="1">Cell membrane</location>
        <topology evidence="1">Multi-pass membrane protein</topology>
    </subcellularLocation>
</comment>
<dbReference type="PANTHER" id="PTHR30086:SF6">
    <property type="entry name" value="AMINO ACID EFFLUX PROTEIN YCGF-RELATED"/>
    <property type="match status" value="1"/>
</dbReference>
<name>A0ABY8X7F8_9BACL</name>
<dbReference type="EMBL" id="CP127162">
    <property type="protein sequence ID" value="WIV20401.1"/>
    <property type="molecule type" value="Genomic_DNA"/>
</dbReference>
<feature type="transmembrane region" description="Helical" evidence="6">
    <location>
        <begin position="37"/>
        <end position="61"/>
    </location>
</feature>
<dbReference type="PANTHER" id="PTHR30086">
    <property type="entry name" value="ARGININE EXPORTER PROTEIN ARGO"/>
    <property type="match status" value="1"/>
</dbReference>
<keyword evidence="2" id="KW-1003">Cell membrane</keyword>
<feature type="transmembrane region" description="Helical" evidence="6">
    <location>
        <begin position="73"/>
        <end position="93"/>
    </location>
</feature>
<feature type="transmembrane region" description="Helical" evidence="6">
    <location>
        <begin position="6"/>
        <end position="25"/>
    </location>
</feature>
<feature type="transmembrane region" description="Helical" evidence="6">
    <location>
        <begin position="114"/>
        <end position="133"/>
    </location>
</feature>
<evidence type="ECO:0000256" key="2">
    <source>
        <dbReference type="ARBA" id="ARBA00022475"/>
    </source>
</evidence>
<gene>
    <name evidence="7" type="ORF">QPK24_06830</name>
</gene>
<dbReference type="Pfam" id="PF01810">
    <property type="entry name" value="LysE"/>
    <property type="match status" value="1"/>
</dbReference>
<accession>A0ABY8X7F8</accession>
<protein>
    <submittedName>
        <fullName evidence="7">LysE family transporter</fullName>
    </submittedName>
</protein>
<proteinExistence type="predicted"/>
<evidence type="ECO:0000313" key="7">
    <source>
        <dbReference type="EMBL" id="WIV20401.1"/>
    </source>
</evidence>
<organism evidence="7 8">
    <name type="scientific">Paenibacillus polygoni</name>
    <dbReference type="NCBI Taxonomy" id="3050112"/>
    <lineage>
        <taxon>Bacteria</taxon>
        <taxon>Bacillati</taxon>
        <taxon>Bacillota</taxon>
        <taxon>Bacilli</taxon>
        <taxon>Bacillales</taxon>
        <taxon>Paenibacillaceae</taxon>
        <taxon>Paenibacillus</taxon>
    </lineage>
</organism>
<keyword evidence="3 6" id="KW-0812">Transmembrane</keyword>
<keyword evidence="4 6" id="KW-1133">Transmembrane helix</keyword>
<sequence>MITSAFLGYILLGVSIAAPIGPLNAAQLNIGIRRGFFHSWFFGLGAVLADLLYMLLVYLGVVHLLEAPFIQTFLWLFGFFVLSYTGIESILSTGQIKETEIDHKEPLGKSVMSGFWLSLFNPMSILFWLGIYGSVLAKETSSGSVMHVVIFSSAIILGIFVWDLAVATMSSFFRRYLSPALLKTISVVSGLSLLGFGLYFGDQAVKALFF</sequence>
<keyword evidence="5 6" id="KW-0472">Membrane</keyword>
<dbReference type="Proteomes" id="UP001236415">
    <property type="component" value="Chromosome"/>
</dbReference>